<dbReference type="InterPro" id="IPR000719">
    <property type="entry name" value="Prot_kinase_dom"/>
</dbReference>
<keyword evidence="2" id="KW-1185">Reference proteome</keyword>
<dbReference type="WBParaSite" id="Minc3s01198g21635">
    <property type="protein sequence ID" value="Minc3s01198g21635"/>
    <property type="gene ID" value="Minc3s01198g21635"/>
</dbReference>
<reference evidence="3" key="1">
    <citation type="submission" date="2022-11" db="UniProtKB">
        <authorList>
            <consortium name="WormBaseParasite"/>
        </authorList>
    </citation>
    <scope>IDENTIFICATION</scope>
</reference>
<dbReference type="Gene3D" id="1.10.510.10">
    <property type="entry name" value="Transferase(Phosphotransferase) domain 1"/>
    <property type="match status" value="1"/>
</dbReference>
<name>A0A914M5S1_MELIC</name>
<dbReference type="GO" id="GO:0005524">
    <property type="term" value="F:ATP binding"/>
    <property type="evidence" value="ECO:0007669"/>
    <property type="project" value="InterPro"/>
</dbReference>
<sequence length="125" mass="14059">MHIALELGGVNFKSYILNLKSKEADKTWENSENIVLKLVKGAAIAVEEFHDVGNAIHLDIKGENFVLDKELKNGEDVIYSKLIDFNVSVLKSNIKEAPVRSAHPLYKAPEIRGNDVNKESFVYFD</sequence>
<organism evidence="2 3">
    <name type="scientific">Meloidogyne incognita</name>
    <name type="common">Southern root-knot nematode worm</name>
    <name type="synonym">Oxyuris incognita</name>
    <dbReference type="NCBI Taxonomy" id="6306"/>
    <lineage>
        <taxon>Eukaryota</taxon>
        <taxon>Metazoa</taxon>
        <taxon>Ecdysozoa</taxon>
        <taxon>Nematoda</taxon>
        <taxon>Chromadorea</taxon>
        <taxon>Rhabditida</taxon>
        <taxon>Tylenchina</taxon>
        <taxon>Tylenchomorpha</taxon>
        <taxon>Tylenchoidea</taxon>
        <taxon>Meloidogynidae</taxon>
        <taxon>Meloidogyninae</taxon>
        <taxon>Meloidogyne</taxon>
        <taxon>Meloidogyne incognita group</taxon>
    </lineage>
</organism>
<dbReference type="GO" id="GO:0004672">
    <property type="term" value="F:protein kinase activity"/>
    <property type="evidence" value="ECO:0007669"/>
    <property type="project" value="InterPro"/>
</dbReference>
<dbReference type="AlphaFoldDB" id="A0A914M5S1"/>
<dbReference type="InterPro" id="IPR011009">
    <property type="entry name" value="Kinase-like_dom_sf"/>
</dbReference>
<accession>A0A914M5S1</accession>
<dbReference type="PROSITE" id="PS50011">
    <property type="entry name" value="PROTEIN_KINASE_DOM"/>
    <property type="match status" value="1"/>
</dbReference>
<dbReference type="Proteomes" id="UP000887563">
    <property type="component" value="Unplaced"/>
</dbReference>
<dbReference type="SUPFAM" id="SSF56112">
    <property type="entry name" value="Protein kinase-like (PK-like)"/>
    <property type="match status" value="1"/>
</dbReference>
<evidence type="ECO:0000259" key="1">
    <source>
        <dbReference type="PROSITE" id="PS50011"/>
    </source>
</evidence>
<protein>
    <submittedName>
        <fullName evidence="3">Protein kinase domain-containing protein</fullName>
    </submittedName>
</protein>
<evidence type="ECO:0000313" key="2">
    <source>
        <dbReference type="Proteomes" id="UP000887563"/>
    </source>
</evidence>
<proteinExistence type="predicted"/>
<evidence type="ECO:0000313" key="3">
    <source>
        <dbReference type="WBParaSite" id="Minc3s01198g21635"/>
    </source>
</evidence>
<feature type="domain" description="Protein kinase" evidence="1">
    <location>
        <begin position="1"/>
        <end position="125"/>
    </location>
</feature>